<keyword evidence="2" id="KW-1185">Reference proteome</keyword>
<dbReference type="InterPro" id="IPR014845">
    <property type="entry name" value="GYD/TTHA1554"/>
</dbReference>
<name>A0A1H1TY17_9ACTN</name>
<protein>
    <submittedName>
        <fullName evidence="1">Uncharacterized protein, contains GYD domain</fullName>
    </submittedName>
</protein>
<dbReference type="OrthoDB" id="9796147at2"/>
<dbReference type="AlphaFoldDB" id="A0A1H1TY17"/>
<gene>
    <name evidence="1" type="ORF">SAMN04489717_3366</name>
</gene>
<dbReference type="EMBL" id="LT629732">
    <property type="protein sequence ID" value="SDS64499.1"/>
    <property type="molecule type" value="Genomic_DNA"/>
</dbReference>
<organism evidence="1 2">
    <name type="scientific">Actinopolymorpha singaporensis</name>
    <dbReference type="NCBI Taxonomy" id="117157"/>
    <lineage>
        <taxon>Bacteria</taxon>
        <taxon>Bacillati</taxon>
        <taxon>Actinomycetota</taxon>
        <taxon>Actinomycetes</taxon>
        <taxon>Propionibacteriales</taxon>
        <taxon>Actinopolymorphaceae</taxon>
        <taxon>Actinopolymorpha</taxon>
    </lineage>
</organism>
<accession>A0A1H1TY17</accession>
<sequence>MPKYLTQSTYTREGADGVRSKGGIARRDAISDLARSLGGKLEAYYFCFGKHDVLAILDLPDDEAAAAVAMVVDAAGGATVRTTVLLTPEQIDEASKRSTNYRPPGSQ</sequence>
<dbReference type="RefSeq" id="WP_092654599.1">
    <property type="nucleotide sequence ID" value="NZ_LT629732.1"/>
</dbReference>
<evidence type="ECO:0000313" key="2">
    <source>
        <dbReference type="Proteomes" id="UP000198983"/>
    </source>
</evidence>
<reference evidence="1 2" key="1">
    <citation type="submission" date="2016-10" db="EMBL/GenBank/DDBJ databases">
        <authorList>
            <person name="de Groot N.N."/>
        </authorList>
    </citation>
    <scope>NUCLEOTIDE SEQUENCE [LARGE SCALE GENOMIC DNA]</scope>
    <source>
        <strain evidence="1 2">DSM 22024</strain>
    </source>
</reference>
<dbReference type="STRING" id="117157.SAMN04489717_3366"/>
<dbReference type="Pfam" id="PF08734">
    <property type="entry name" value="GYD"/>
    <property type="match status" value="1"/>
</dbReference>
<evidence type="ECO:0000313" key="1">
    <source>
        <dbReference type="EMBL" id="SDS64499.1"/>
    </source>
</evidence>
<proteinExistence type="predicted"/>
<dbReference type="Proteomes" id="UP000198983">
    <property type="component" value="Chromosome I"/>
</dbReference>